<dbReference type="RefSeq" id="WP_073599501.1">
    <property type="nucleotide sequence ID" value="NZ_MRCB01000010.1"/>
</dbReference>
<dbReference type="GO" id="GO:1990904">
    <property type="term" value="C:ribonucleoprotein complex"/>
    <property type="evidence" value="ECO:0007669"/>
    <property type="project" value="UniProtKB-KW"/>
</dbReference>
<organism evidence="6 7">
    <name type="scientific">Hydrococcus rivularis NIES-593</name>
    <dbReference type="NCBI Taxonomy" id="1921803"/>
    <lineage>
        <taxon>Bacteria</taxon>
        <taxon>Bacillati</taxon>
        <taxon>Cyanobacteriota</taxon>
        <taxon>Cyanophyceae</taxon>
        <taxon>Pleurocapsales</taxon>
        <taxon>Hydrococcaceae</taxon>
        <taxon>Hydrococcus</taxon>
    </lineage>
</organism>
<gene>
    <name evidence="6" type="ORF">NIES593_10280</name>
</gene>
<comment type="function">
    <text evidence="4">Binds mRNA; thus facilitating recognition of the initiation point. It is needed to translate mRNA with a short Shine-Dalgarno (SD) purine-rich sequence.</text>
</comment>
<dbReference type="STRING" id="1921803.NIES593_10280"/>
<evidence type="ECO:0000256" key="3">
    <source>
        <dbReference type="ARBA" id="ARBA00023274"/>
    </source>
</evidence>
<evidence type="ECO:0000313" key="6">
    <source>
        <dbReference type="EMBL" id="OKH23221.1"/>
    </source>
</evidence>
<dbReference type="GO" id="GO:0006412">
    <property type="term" value="P:translation"/>
    <property type="evidence" value="ECO:0007669"/>
    <property type="project" value="TreeGrafter"/>
</dbReference>
<dbReference type="PROSITE" id="PS50126">
    <property type="entry name" value="S1"/>
    <property type="match status" value="3"/>
</dbReference>
<dbReference type="FunFam" id="2.40.50.140:FF:000103">
    <property type="entry name" value="protein RRP5 homolog"/>
    <property type="match status" value="1"/>
</dbReference>
<feature type="domain" description="S1 motif" evidence="5">
    <location>
        <begin position="121"/>
        <end position="185"/>
    </location>
</feature>
<proteinExistence type="inferred from homology"/>
<dbReference type="InterPro" id="IPR012340">
    <property type="entry name" value="NA-bd_OB-fold"/>
</dbReference>
<dbReference type="GO" id="GO:0003735">
    <property type="term" value="F:structural constituent of ribosome"/>
    <property type="evidence" value="ECO:0007669"/>
    <property type="project" value="TreeGrafter"/>
</dbReference>
<comment type="caution">
    <text evidence="6">The sequence shown here is derived from an EMBL/GenBank/DDBJ whole genome shotgun (WGS) entry which is preliminary data.</text>
</comment>
<sequence>MIAKSNSSQEPGLSFSLDDFAKALDQHDYQFAKGQIVRGTVFEHTSEGAYVDIGGKSPGFVPLREASVKSGVSLAESLPLREEKDFLIVSGQNEEGQVTLSRRQLELKKAWDSVSEIAQSGKSVQMRVTGVNKGGVTGEVEGLRGFIPRSHLIEKEDLESLVGQLLTATFLEVDPDNKKLVLSQRQAARAAAIRKLETGALMEGKVVKIQPYGVFVDLDGVTGLLHIKQVSGSPIDSLTTLFKIGQEIKVVILEIDEYKNRVSLSTKVLESYPGEILEKLDEVMERAIERAEQARTNLSNQ</sequence>
<dbReference type="PANTHER" id="PTHR10724:SF7">
    <property type="entry name" value="SMALL RIBOSOMAL SUBUNIT PROTEIN BS1C"/>
    <property type="match status" value="1"/>
</dbReference>
<accession>A0A1U7HI39</accession>
<name>A0A1U7HI39_9CYAN</name>
<dbReference type="GO" id="GO:0003729">
    <property type="term" value="F:mRNA binding"/>
    <property type="evidence" value="ECO:0007669"/>
    <property type="project" value="TreeGrafter"/>
</dbReference>
<feature type="domain" description="S1 motif" evidence="5">
    <location>
        <begin position="34"/>
        <end position="103"/>
    </location>
</feature>
<dbReference type="InterPro" id="IPR050437">
    <property type="entry name" value="Ribos_protein_bS1-like"/>
</dbReference>
<evidence type="ECO:0000256" key="2">
    <source>
        <dbReference type="ARBA" id="ARBA00022980"/>
    </source>
</evidence>
<dbReference type="OrthoDB" id="9804077at2"/>
<keyword evidence="7" id="KW-1185">Reference proteome</keyword>
<keyword evidence="3" id="KW-0687">Ribonucleoprotein</keyword>
<dbReference type="AlphaFoldDB" id="A0A1U7HI39"/>
<comment type="similarity">
    <text evidence="1">Belongs to the bacterial ribosomal protein bS1 family.</text>
</comment>
<feature type="domain" description="S1 motif" evidence="5">
    <location>
        <begin position="199"/>
        <end position="267"/>
    </location>
</feature>
<dbReference type="InterPro" id="IPR003029">
    <property type="entry name" value="S1_domain"/>
</dbReference>
<dbReference type="SUPFAM" id="SSF50249">
    <property type="entry name" value="Nucleic acid-binding proteins"/>
    <property type="match status" value="3"/>
</dbReference>
<dbReference type="EMBL" id="MRCB01000010">
    <property type="protein sequence ID" value="OKH23221.1"/>
    <property type="molecule type" value="Genomic_DNA"/>
</dbReference>
<dbReference type="Proteomes" id="UP000186868">
    <property type="component" value="Unassembled WGS sequence"/>
</dbReference>
<dbReference type="GO" id="GO:0005840">
    <property type="term" value="C:ribosome"/>
    <property type="evidence" value="ECO:0007669"/>
    <property type="project" value="UniProtKB-KW"/>
</dbReference>
<dbReference type="Gene3D" id="2.40.50.140">
    <property type="entry name" value="Nucleic acid-binding proteins"/>
    <property type="match status" value="3"/>
</dbReference>
<dbReference type="InterPro" id="IPR035104">
    <property type="entry name" value="Ribosomal_protein_S1-like"/>
</dbReference>
<dbReference type="PANTHER" id="PTHR10724">
    <property type="entry name" value="30S RIBOSOMAL PROTEIN S1"/>
    <property type="match status" value="1"/>
</dbReference>
<evidence type="ECO:0000256" key="1">
    <source>
        <dbReference type="ARBA" id="ARBA00006767"/>
    </source>
</evidence>
<reference evidence="6 7" key="1">
    <citation type="submission" date="2016-11" db="EMBL/GenBank/DDBJ databases">
        <title>Draft Genome Sequences of Nine Cyanobacterial Strains from Diverse Habitats.</title>
        <authorList>
            <person name="Zhu T."/>
            <person name="Hou S."/>
            <person name="Lu X."/>
            <person name="Hess W.R."/>
        </authorList>
    </citation>
    <scope>NUCLEOTIDE SEQUENCE [LARGE SCALE GENOMIC DNA]</scope>
    <source>
        <strain evidence="6 7">NIES-593</strain>
    </source>
</reference>
<evidence type="ECO:0000256" key="4">
    <source>
        <dbReference type="ARBA" id="ARBA00025604"/>
    </source>
</evidence>
<evidence type="ECO:0000259" key="5">
    <source>
        <dbReference type="PROSITE" id="PS50126"/>
    </source>
</evidence>
<dbReference type="Pfam" id="PF00575">
    <property type="entry name" value="S1"/>
    <property type="match status" value="3"/>
</dbReference>
<dbReference type="SMART" id="SM00316">
    <property type="entry name" value="S1"/>
    <property type="match status" value="3"/>
</dbReference>
<dbReference type="PRINTS" id="PR00681">
    <property type="entry name" value="RIBOSOMALS1"/>
</dbReference>
<keyword evidence="2 6" id="KW-0689">Ribosomal protein</keyword>
<dbReference type="CDD" id="cd04465">
    <property type="entry name" value="S1_RPS1_repeat_ec2_hs2"/>
    <property type="match status" value="1"/>
</dbReference>
<protein>
    <submittedName>
        <fullName evidence="6">30S ribosomal protein S1</fullName>
    </submittedName>
</protein>
<evidence type="ECO:0000313" key="7">
    <source>
        <dbReference type="Proteomes" id="UP000186868"/>
    </source>
</evidence>